<dbReference type="SUPFAM" id="SSF143034">
    <property type="entry name" value="L35p-like"/>
    <property type="match status" value="1"/>
</dbReference>
<evidence type="ECO:0000256" key="3">
    <source>
        <dbReference type="ARBA" id="ARBA00023274"/>
    </source>
</evidence>
<dbReference type="GO" id="GO:0006412">
    <property type="term" value="P:translation"/>
    <property type="evidence" value="ECO:0007669"/>
    <property type="project" value="InterPro"/>
</dbReference>
<proteinExistence type="inferred from homology"/>
<accession>A0A1Y2I1P6</accession>
<comment type="caution">
    <text evidence="4">The sequence shown here is derived from an EMBL/GenBank/DDBJ whole genome shotgun (WGS) entry which is preliminary data.</text>
</comment>
<dbReference type="GO" id="GO:0015934">
    <property type="term" value="C:large ribosomal subunit"/>
    <property type="evidence" value="ECO:0007669"/>
    <property type="project" value="TreeGrafter"/>
</dbReference>
<dbReference type="InterPro" id="IPR001706">
    <property type="entry name" value="Ribosomal_bL35"/>
</dbReference>
<dbReference type="Proteomes" id="UP000193411">
    <property type="component" value="Unassembled WGS sequence"/>
</dbReference>
<evidence type="ECO:0008006" key="6">
    <source>
        <dbReference type="Google" id="ProtNLM"/>
    </source>
</evidence>
<dbReference type="AlphaFoldDB" id="A0A1Y2I1P6"/>
<dbReference type="PANTHER" id="PTHR33343">
    <property type="entry name" value="54S RIBOSOMAL PROTEIN BL35M"/>
    <property type="match status" value="1"/>
</dbReference>
<evidence type="ECO:0000313" key="5">
    <source>
        <dbReference type="Proteomes" id="UP000193411"/>
    </source>
</evidence>
<keyword evidence="5" id="KW-1185">Reference proteome</keyword>
<name>A0A1Y2I1P6_9FUNG</name>
<gene>
    <name evidence="4" type="ORF">BCR44DRAFT_1423804</name>
</gene>
<dbReference type="PANTHER" id="PTHR33343:SF1">
    <property type="entry name" value="LARGE RIBOSOMAL SUBUNIT PROTEIN BL35M"/>
    <property type="match status" value="1"/>
</dbReference>
<dbReference type="InterPro" id="IPR021137">
    <property type="entry name" value="Ribosomal_bL35-like"/>
</dbReference>
<comment type="similarity">
    <text evidence="1">Belongs to the bacterial ribosomal protein bL35 family.</text>
</comment>
<dbReference type="EMBL" id="MCFL01000002">
    <property type="protein sequence ID" value="ORZ40796.1"/>
    <property type="molecule type" value="Genomic_DNA"/>
</dbReference>
<evidence type="ECO:0000313" key="4">
    <source>
        <dbReference type="EMBL" id="ORZ40796.1"/>
    </source>
</evidence>
<dbReference type="Pfam" id="PF01632">
    <property type="entry name" value="Ribosomal_L35p"/>
    <property type="match status" value="1"/>
</dbReference>
<reference evidence="4 5" key="1">
    <citation type="submission" date="2016-07" db="EMBL/GenBank/DDBJ databases">
        <title>Pervasive Adenine N6-methylation of Active Genes in Fungi.</title>
        <authorList>
            <consortium name="DOE Joint Genome Institute"/>
            <person name="Mondo S.J."/>
            <person name="Dannebaum R.O."/>
            <person name="Kuo R.C."/>
            <person name="Labutti K."/>
            <person name="Haridas S."/>
            <person name="Kuo A."/>
            <person name="Salamov A."/>
            <person name="Ahrendt S.R."/>
            <person name="Lipzen A."/>
            <person name="Sullivan W."/>
            <person name="Andreopoulos W.B."/>
            <person name="Clum A."/>
            <person name="Lindquist E."/>
            <person name="Daum C."/>
            <person name="Ramamoorthy G.K."/>
            <person name="Gryganskyi A."/>
            <person name="Culley D."/>
            <person name="Magnuson J.K."/>
            <person name="James T.Y."/>
            <person name="O'Malley M.A."/>
            <person name="Stajich J.E."/>
            <person name="Spatafora J.W."/>
            <person name="Visel A."/>
            <person name="Grigoriev I.V."/>
        </authorList>
    </citation>
    <scope>NUCLEOTIDE SEQUENCE [LARGE SCALE GENOMIC DNA]</scope>
    <source>
        <strain evidence="4 5">PL171</strain>
    </source>
</reference>
<keyword evidence="2" id="KW-0689">Ribosomal protein</keyword>
<dbReference type="InterPro" id="IPR037229">
    <property type="entry name" value="Ribosomal_bL35_sf"/>
</dbReference>
<dbReference type="STRING" id="765915.A0A1Y2I1P6"/>
<evidence type="ECO:0000256" key="2">
    <source>
        <dbReference type="ARBA" id="ARBA00022980"/>
    </source>
</evidence>
<keyword evidence="3" id="KW-0687">Ribonucleoprotein</keyword>
<dbReference type="OrthoDB" id="162638at2759"/>
<evidence type="ECO:0000256" key="1">
    <source>
        <dbReference type="ARBA" id="ARBA00006598"/>
    </source>
</evidence>
<dbReference type="Gene3D" id="4.10.410.60">
    <property type="match status" value="1"/>
</dbReference>
<dbReference type="GO" id="GO:0003735">
    <property type="term" value="F:structural constituent of ribosome"/>
    <property type="evidence" value="ECO:0007669"/>
    <property type="project" value="InterPro"/>
</dbReference>
<organism evidence="4 5">
    <name type="scientific">Catenaria anguillulae PL171</name>
    <dbReference type="NCBI Taxonomy" id="765915"/>
    <lineage>
        <taxon>Eukaryota</taxon>
        <taxon>Fungi</taxon>
        <taxon>Fungi incertae sedis</taxon>
        <taxon>Blastocladiomycota</taxon>
        <taxon>Blastocladiomycetes</taxon>
        <taxon>Blastocladiales</taxon>
        <taxon>Catenariaceae</taxon>
        <taxon>Catenaria</taxon>
    </lineage>
</organism>
<protein>
    <recommendedName>
        <fullName evidence="6">50S ribosomal protein L35</fullName>
    </recommendedName>
</protein>
<sequence length="121" mass="13701">MHPDIININININAITAKMSFLLSPLAATVRSATSLVSSAAWSPFATPVRSLSKYKLKTHKGASKRWLAVGNDREFKRMKVNKAHLNVGMANNRFHRLSQMMEPHGKAMRRTLRRLMPYAQ</sequence>